<dbReference type="AlphaFoldDB" id="A0A4Q1QX69"/>
<feature type="chain" id="PRO_5020358184" description="Secreted protein" evidence="1">
    <location>
        <begin position="27"/>
        <end position="141"/>
    </location>
</feature>
<protein>
    <recommendedName>
        <fullName evidence="4">Secreted protein</fullName>
    </recommendedName>
</protein>
<sequence>MIRRVSLAAAACAAVGFSLLTVPAHAAGAEATPTRASQKVMSGSDHVKCTRLSKGQLCIVMNSRPQSIDVIYTKKGGANIKAQLGYRMNGSSSYAGLETISDGDRATNTWKMSWPCKKAVGLIKVRGQGTFETPAATFPGC</sequence>
<gene>
    <name evidence="2" type="ORF">EST54_10310</name>
</gene>
<dbReference type="EMBL" id="SDIF01000021">
    <property type="protein sequence ID" value="RXS67937.1"/>
    <property type="molecule type" value="Genomic_DNA"/>
</dbReference>
<reference evidence="2 3" key="1">
    <citation type="submission" date="2019-01" db="EMBL/GenBank/DDBJ databases">
        <title>Draft genome sequences of the type strain Streptomyces sioyaensis DSM 40032 and its novel strain, TM32, a thermotolerant antibiotics-producing actinobacterium.</title>
        <authorList>
            <person name="Nakaew N."/>
            <person name="Lumyong S."/>
            <person name="Sloan W.T."/>
            <person name="Sungthong R."/>
        </authorList>
    </citation>
    <scope>NUCLEOTIDE SEQUENCE [LARGE SCALE GENOMIC DNA]</scope>
    <source>
        <strain evidence="2 3">DSM 40032</strain>
    </source>
</reference>
<evidence type="ECO:0000256" key="1">
    <source>
        <dbReference type="SAM" id="SignalP"/>
    </source>
</evidence>
<feature type="signal peptide" evidence="1">
    <location>
        <begin position="1"/>
        <end position="26"/>
    </location>
</feature>
<keyword evidence="3" id="KW-1185">Reference proteome</keyword>
<evidence type="ECO:0000313" key="2">
    <source>
        <dbReference type="EMBL" id="RXS67937.1"/>
    </source>
</evidence>
<evidence type="ECO:0008006" key="4">
    <source>
        <dbReference type="Google" id="ProtNLM"/>
    </source>
</evidence>
<dbReference type="Proteomes" id="UP000289482">
    <property type="component" value="Unassembled WGS sequence"/>
</dbReference>
<comment type="caution">
    <text evidence="2">The sequence shown here is derived from an EMBL/GenBank/DDBJ whole genome shotgun (WGS) entry which is preliminary data.</text>
</comment>
<dbReference type="RefSeq" id="WP_129247295.1">
    <property type="nucleotide sequence ID" value="NZ_JBIRSA010000001.1"/>
</dbReference>
<organism evidence="2 3">
    <name type="scientific">Streptomyces sioyaensis</name>
    <dbReference type="NCBI Taxonomy" id="67364"/>
    <lineage>
        <taxon>Bacteria</taxon>
        <taxon>Bacillati</taxon>
        <taxon>Actinomycetota</taxon>
        <taxon>Actinomycetes</taxon>
        <taxon>Kitasatosporales</taxon>
        <taxon>Streptomycetaceae</taxon>
        <taxon>Streptomyces</taxon>
    </lineage>
</organism>
<accession>A0A4Q1QX69</accession>
<name>A0A4Q1QX69_9ACTN</name>
<keyword evidence="1" id="KW-0732">Signal</keyword>
<proteinExistence type="predicted"/>
<evidence type="ECO:0000313" key="3">
    <source>
        <dbReference type="Proteomes" id="UP000289482"/>
    </source>
</evidence>